<keyword evidence="4" id="KW-1133">Transmembrane helix</keyword>
<keyword evidence="4" id="KW-0812">Transmembrane</keyword>
<dbReference type="AlphaFoldDB" id="A0A3D9Q3X6"/>
<dbReference type="SUPFAM" id="SSF158472">
    <property type="entry name" value="HAMP domain-like"/>
    <property type="match status" value="1"/>
</dbReference>
<proteinExistence type="predicted"/>
<comment type="caution">
    <text evidence="6">The sequence shown here is derived from an EMBL/GenBank/DDBJ whole genome shotgun (WGS) entry which is preliminary data.</text>
</comment>
<dbReference type="PROSITE" id="PS50885">
    <property type="entry name" value="HAMP"/>
    <property type="match status" value="1"/>
</dbReference>
<feature type="transmembrane region" description="Helical" evidence="4">
    <location>
        <begin position="166"/>
        <end position="186"/>
    </location>
</feature>
<keyword evidence="2" id="KW-1003">Cell membrane</keyword>
<accession>A0A3D9Q3X6</accession>
<evidence type="ECO:0000256" key="1">
    <source>
        <dbReference type="ARBA" id="ARBA00004236"/>
    </source>
</evidence>
<gene>
    <name evidence="6" type="ORF">A8990_15212</name>
</gene>
<keyword evidence="7" id="KW-1185">Reference proteome</keyword>
<dbReference type="Gene3D" id="6.10.340.10">
    <property type="match status" value="1"/>
</dbReference>
<evidence type="ECO:0000313" key="7">
    <source>
        <dbReference type="Proteomes" id="UP000256304"/>
    </source>
</evidence>
<dbReference type="Proteomes" id="UP000256304">
    <property type="component" value="Unassembled WGS sequence"/>
</dbReference>
<dbReference type="InterPro" id="IPR003660">
    <property type="entry name" value="HAMP_dom"/>
</dbReference>
<protein>
    <submittedName>
        <fullName evidence="6">HAMP domain-containing protein</fullName>
    </submittedName>
</protein>
<feature type="domain" description="HAMP" evidence="5">
    <location>
        <begin position="187"/>
        <end position="224"/>
    </location>
</feature>
<evidence type="ECO:0000259" key="5">
    <source>
        <dbReference type="PROSITE" id="PS50885"/>
    </source>
</evidence>
<evidence type="ECO:0000313" key="6">
    <source>
        <dbReference type="EMBL" id="REE57567.1"/>
    </source>
</evidence>
<reference evidence="6 7" key="1">
    <citation type="submission" date="2018-08" db="EMBL/GenBank/DDBJ databases">
        <title>Genomic Encyclopedia of Type Strains, Phase III (KMG-III): the genomes of soil and plant-associated and newly described type strains.</title>
        <authorList>
            <person name="Whitman W."/>
        </authorList>
    </citation>
    <scope>NUCLEOTIDE SEQUENCE [LARGE SCALE GENOMIC DNA]</scope>
    <source>
        <strain evidence="6 7">CGMCC 1.10966</strain>
    </source>
</reference>
<dbReference type="Pfam" id="PF00672">
    <property type="entry name" value="HAMP"/>
    <property type="match status" value="1"/>
</dbReference>
<dbReference type="EMBL" id="QTTN01000052">
    <property type="protein sequence ID" value="REE57567.1"/>
    <property type="molecule type" value="Genomic_DNA"/>
</dbReference>
<sequence>MRPIRFSLISSSSIAIEGVLINNQLFPQRIGSSAANLREENRLENEPLVRKEYEVVPRFNSPTEYHERYPSILVQGTVTQARVPNGTNESRYTNHLFLERIKAFQADLLYGDFSASADTVMNYEANNVPYKIVVKRLSNQTGNDGFLIAMTSLQPVNEAAIVMRHYYGYIAAAALLLVLLVSFYYARRIARPFLRMNDATQQIAGLDFTARIPVNSDDEIGSLSCSYRPAGAGYCAIEKAGADA</sequence>
<comment type="subcellular location">
    <subcellularLocation>
        <location evidence="1">Cell membrane</location>
    </subcellularLocation>
</comment>
<organism evidence="6 7">
    <name type="scientific">Paenibacillus taihuensis</name>
    <dbReference type="NCBI Taxonomy" id="1156355"/>
    <lineage>
        <taxon>Bacteria</taxon>
        <taxon>Bacillati</taxon>
        <taxon>Bacillota</taxon>
        <taxon>Bacilli</taxon>
        <taxon>Bacillales</taxon>
        <taxon>Paenibacillaceae</taxon>
        <taxon>Paenibacillus</taxon>
    </lineage>
</organism>
<dbReference type="CDD" id="cd06225">
    <property type="entry name" value="HAMP"/>
    <property type="match status" value="1"/>
</dbReference>
<name>A0A3D9Q3X6_9BACL</name>
<dbReference type="GO" id="GO:0005886">
    <property type="term" value="C:plasma membrane"/>
    <property type="evidence" value="ECO:0007669"/>
    <property type="project" value="UniProtKB-SubCell"/>
</dbReference>
<dbReference type="GO" id="GO:0007165">
    <property type="term" value="P:signal transduction"/>
    <property type="evidence" value="ECO:0007669"/>
    <property type="project" value="InterPro"/>
</dbReference>
<evidence type="ECO:0000256" key="2">
    <source>
        <dbReference type="ARBA" id="ARBA00022475"/>
    </source>
</evidence>
<evidence type="ECO:0000256" key="3">
    <source>
        <dbReference type="ARBA" id="ARBA00023136"/>
    </source>
</evidence>
<keyword evidence="3 4" id="KW-0472">Membrane</keyword>
<dbReference type="RefSeq" id="WP_245996267.1">
    <property type="nucleotide sequence ID" value="NZ_QTTN01000052.1"/>
</dbReference>
<evidence type="ECO:0000256" key="4">
    <source>
        <dbReference type="SAM" id="Phobius"/>
    </source>
</evidence>